<dbReference type="KEGG" id="spse:SULPSESMR1_01691"/>
<gene>
    <name evidence="1" type="ORF">SULPSESMR1_01691</name>
</gene>
<accession>A0A221K0G9</accession>
<evidence type="ECO:0000313" key="2">
    <source>
        <dbReference type="Proteomes" id="UP000199754"/>
    </source>
</evidence>
<proteinExistence type="predicted"/>
<organism evidence="1 2">
    <name type="scientific">Pseudosulfitobacter pseudonitzschiae</name>
    <dbReference type="NCBI Taxonomy" id="1402135"/>
    <lineage>
        <taxon>Bacteria</taxon>
        <taxon>Pseudomonadati</taxon>
        <taxon>Pseudomonadota</taxon>
        <taxon>Alphaproteobacteria</taxon>
        <taxon>Rhodobacterales</taxon>
        <taxon>Roseobacteraceae</taxon>
        <taxon>Pseudosulfitobacter</taxon>
    </lineage>
</organism>
<protein>
    <submittedName>
        <fullName evidence="1">Uncharacterized protein</fullName>
    </submittedName>
</protein>
<keyword evidence="2" id="KW-1185">Reference proteome</keyword>
<reference evidence="1 2" key="1">
    <citation type="submission" date="2017-07" db="EMBL/GenBank/DDBJ databases">
        <title>Genome Sequence of Sulfitobacter pseudonitzschiae Strain SMR1 Isolated from a culture of the Diatom Skeletonema marinoi.</title>
        <authorList>
            <person name="Topel M."/>
            <person name="Pinder M.I.M."/>
            <person name="Johansson O.N."/>
            <person name="Kourtchenko O."/>
            <person name="Godhe A."/>
            <person name="Clarke A.K."/>
        </authorList>
    </citation>
    <scope>NUCLEOTIDE SEQUENCE [LARGE SCALE GENOMIC DNA]</scope>
    <source>
        <strain evidence="1 2">SMR1</strain>
    </source>
</reference>
<name>A0A221K0G9_9RHOB</name>
<dbReference type="EMBL" id="CP022415">
    <property type="protein sequence ID" value="ASM72502.1"/>
    <property type="molecule type" value="Genomic_DNA"/>
</dbReference>
<sequence>MPAPVPPTVPPPALRSEPATFKARAEANVTFFATLVAYMDAVVTWIGTKVTEITAIAMAGDLPELTGKAGTVLQVNGAEDGLGFLDTGTTGRAVLESETDAEARSVQGLGDVALLNFADLINTDAEWEGGVVTDYAYITPAQLKLAIHTFRAADYTSQTPWNASNPISALHGLGQTPSRWRVMLECTTPSQGYSVGDRIDITSTSEGSGARGNTSYVNATSIVQVGSSIFIPPAGGGAIAGMTTANWDIIFEAWL</sequence>
<evidence type="ECO:0000313" key="1">
    <source>
        <dbReference type="EMBL" id="ASM72502.1"/>
    </source>
</evidence>
<dbReference type="Proteomes" id="UP000199754">
    <property type="component" value="Chromosome"/>
</dbReference>
<dbReference type="AlphaFoldDB" id="A0A221K0G9"/>
<dbReference type="RefSeq" id="WP_157728990.1">
    <property type="nucleotide sequence ID" value="NZ_CP022415.1"/>
</dbReference>